<protein>
    <submittedName>
        <fullName evidence="1">Uncharacterized protein</fullName>
    </submittedName>
</protein>
<accession>A0A0F9DSV9</accession>
<feature type="non-terminal residue" evidence="1">
    <location>
        <position position="51"/>
    </location>
</feature>
<comment type="caution">
    <text evidence="1">The sequence shown here is derived from an EMBL/GenBank/DDBJ whole genome shotgun (WGS) entry which is preliminary data.</text>
</comment>
<sequence>MIKRIIVNDIFNRSDREELEFEYQPELSKFIPDKYREGHVINTAKLGRIEP</sequence>
<name>A0A0F9DSV9_9ZZZZ</name>
<evidence type="ECO:0000313" key="1">
    <source>
        <dbReference type="EMBL" id="KKL20746.1"/>
    </source>
</evidence>
<dbReference type="AlphaFoldDB" id="A0A0F9DSV9"/>
<reference evidence="1" key="1">
    <citation type="journal article" date="2015" name="Nature">
        <title>Complex archaea that bridge the gap between prokaryotes and eukaryotes.</title>
        <authorList>
            <person name="Spang A."/>
            <person name="Saw J.H."/>
            <person name="Jorgensen S.L."/>
            <person name="Zaremba-Niedzwiedzka K."/>
            <person name="Martijn J."/>
            <person name="Lind A.E."/>
            <person name="van Eijk R."/>
            <person name="Schleper C."/>
            <person name="Guy L."/>
            <person name="Ettema T.J."/>
        </authorList>
    </citation>
    <scope>NUCLEOTIDE SEQUENCE</scope>
</reference>
<organism evidence="1">
    <name type="scientific">marine sediment metagenome</name>
    <dbReference type="NCBI Taxonomy" id="412755"/>
    <lineage>
        <taxon>unclassified sequences</taxon>
        <taxon>metagenomes</taxon>
        <taxon>ecological metagenomes</taxon>
    </lineage>
</organism>
<gene>
    <name evidence="1" type="ORF">LCGC14_2452360</name>
</gene>
<proteinExistence type="predicted"/>
<dbReference type="EMBL" id="LAZR01037977">
    <property type="protein sequence ID" value="KKL20746.1"/>
    <property type="molecule type" value="Genomic_DNA"/>
</dbReference>